<keyword evidence="1" id="KW-0808">Transferase</keyword>
<accession>A0ABR7GQP7</accession>
<keyword evidence="5" id="KW-1185">Reference proteome</keyword>
<evidence type="ECO:0000256" key="1">
    <source>
        <dbReference type="ARBA" id="ARBA00022679"/>
    </source>
</evidence>
<proteinExistence type="predicted"/>
<dbReference type="EMBL" id="JACOPK010000013">
    <property type="protein sequence ID" value="MBC5696643.1"/>
    <property type="molecule type" value="Genomic_DNA"/>
</dbReference>
<sequence length="377" mass="42635">MGKMKVALELQPICGKRSGIGNYTYELARHLKDQDELEFYGNLFNFLGRNNNAQALSGVSIPIRTSRAFPYGVYRRIWHKIPIPYEAMFPRADLSLFFNYIVPPHIKGKVATTIHDLTYLRFPETMECKNLLRLQNDMDYSIKRSSHLLTVSEFSKREIVELLNISPERISVVPCAPAEQVPAADFSKIAEKFQIKSPYVLYIGTIEPRKNLVRLIRAFDHLKKSAGIPHQLILAGGAGWGNEEIYEAARKAEYTDDIHFIGYVSAEEKSTLYASADVFVFPSLYEGFGIPPLEAMQMSCPVVCANVASLPEVVGNAAELIDPFDEADLARGVQNVLEDKEYADLLRARGNLQYKKYTWDNSAQQLIRVCKNILEKS</sequence>
<dbReference type="CDD" id="cd03809">
    <property type="entry name" value="GT4_MtfB-like"/>
    <property type="match status" value="1"/>
</dbReference>
<reference evidence="4 5" key="1">
    <citation type="submission" date="2020-08" db="EMBL/GenBank/DDBJ databases">
        <title>Genome public.</title>
        <authorList>
            <person name="Liu C."/>
            <person name="Sun Q."/>
        </authorList>
    </citation>
    <scope>NUCLEOTIDE SEQUENCE [LARGE SCALE GENOMIC DNA]</scope>
    <source>
        <strain evidence="4 5">M2</strain>
    </source>
</reference>
<dbReference type="Gene3D" id="3.40.50.2000">
    <property type="entry name" value="Glycogen Phosphorylase B"/>
    <property type="match status" value="2"/>
</dbReference>
<dbReference type="Pfam" id="PF13439">
    <property type="entry name" value="Glyco_transf_4"/>
    <property type="match status" value="1"/>
</dbReference>
<organism evidence="4 5">
    <name type="scientific">Agathobaculum hominis</name>
    <dbReference type="NCBI Taxonomy" id="2763014"/>
    <lineage>
        <taxon>Bacteria</taxon>
        <taxon>Bacillati</taxon>
        <taxon>Bacillota</taxon>
        <taxon>Clostridia</taxon>
        <taxon>Eubacteriales</taxon>
        <taxon>Butyricicoccaceae</taxon>
        <taxon>Agathobaculum</taxon>
    </lineage>
</organism>
<dbReference type="PANTHER" id="PTHR46401">
    <property type="entry name" value="GLYCOSYLTRANSFERASE WBBK-RELATED"/>
    <property type="match status" value="1"/>
</dbReference>
<evidence type="ECO:0000259" key="3">
    <source>
        <dbReference type="Pfam" id="PF13439"/>
    </source>
</evidence>
<name>A0ABR7GQP7_9FIRM</name>
<evidence type="ECO:0000313" key="5">
    <source>
        <dbReference type="Proteomes" id="UP000641741"/>
    </source>
</evidence>
<feature type="domain" description="Glycosyltransferase subfamily 4-like N-terminal" evidence="3">
    <location>
        <begin position="18"/>
        <end position="175"/>
    </location>
</feature>
<dbReference type="PANTHER" id="PTHR46401:SF2">
    <property type="entry name" value="GLYCOSYLTRANSFERASE WBBK-RELATED"/>
    <property type="match status" value="1"/>
</dbReference>
<feature type="domain" description="Glycosyl transferase family 1" evidence="2">
    <location>
        <begin position="192"/>
        <end position="347"/>
    </location>
</feature>
<protein>
    <submittedName>
        <fullName evidence="4">Glycosyltransferase family 4 protein</fullName>
    </submittedName>
</protein>
<dbReference type="InterPro" id="IPR028098">
    <property type="entry name" value="Glyco_trans_4-like_N"/>
</dbReference>
<evidence type="ECO:0000259" key="2">
    <source>
        <dbReference type="Pfam" id="PF00534"/>
    </source>
</evidence>
<dbReference type="Pfam" id="PF00534">
    <property type="entry name" value="Glycos_transf_1"/>
    <property type="match status" value="1"/>
</dbReference>
<evidence type="ECO:0000313" key="4">
    <source>
        <dbReference type="EMBL" id="MBC5696643.1"/>
    </source>
</evidence>
<dbReference type="InterPro" id="IPR001296">
    <property type="entry name" value="Glyco_trans_1"/>
</dbReference>
<comment type="caution">
    <text evidence="4">The sequence shown here is derived from an EMBL/GenBank/DDBJ whole genome shotgun (WGS) entry which is preliminary data.</text>
</comment>
<dbReference type="SUPFAM" id="SSF53756">
    <property type="entry name" value="UDP-Glycosyltransferase/glycogen phosphorylase"/>
    <property type="match status" value="1"/>
</dbReference>
<dbReference type="Proteomes" id="UP000641741">
    <property type="component" value="Unassembled WGS sequence"/>
</dbReference>
<gene>
    <name evidence="4" type="ORF">H8S02_11970</name>
</gene>